<dbReference type="PANTHER" id="PTHR42760:SF122">
    <property type="entry name" value="NAD(P)-BINDING PROTEIN"/>
    <property type="match status" value="1"/>
</dbReference>
<keyword evidence="2" id="KW-0521">NADP</keyword>
<dbReference type="InterPro" id="IPR002925">
    <property type="entry name" value="Dienelactn_hydro"/>
</dbReference>
<dbReference type="PRINTS" id="PR00081">
    <property type="entry name" value="GDHRDH"/>
</dbReference>
<dbReference type="GO" id="GO:0016787">
    <property type="term" value="F:hydrolase activity"/>
    <property type="evidence" value="ECO:0007669"/>
    <property type="project" value="InterPro"/>
</dbReference>
<keyword evidence="6" id="KW-1185">Reference proteome</keyword>
<dbReference type="SUPFAM" id="SSF51735">
    <property type="entry name" value="NAD(P)-binding Rossmann-fold domains"/>
    <property type="match status" value="1"/>
</dbReference>
<dbReference type="EMBL" id="KE747828">
    <property type="protein sequence ID" value="RMZ71808.1"/>
    <property type="molecule type" value="Genomic_DNA"/>
</dbReference>
<evidence type="ECO:0000256" key="2">
    <source>
        <dbReference type="ARBA" id="ARBA00022857"/>
    </source>
</evidence>
<dbReference type="CDD" id="cd05233">
    <property type="entry name" value="SDR_c"/>
    <property type="match status" value="1"/>
</dbReference>
<dbReference type="PROSITE" id="PS00061">
    <property type="entry name" value="ADH_SHORT"/>
    <property type="match status" value="1"/>
</dbReference>
<dbReference type="FunFam" id="3.40.50.720:FF:000084">
    <property type="entry name" value="Short-chain dehydrogenase reductase"/>
    <property type="match status" value="1"/>
</dbReference>
<dbReference type="PANTHER" id="PTHR42760">
    <property type="entry name" value="SHORT-CHAIN DEHYDROGENASES/REDUCTASES FAMILY MEMBER"/>
    <property type="match status" value="1"/>
</dbReference>
<feature type="domain" description="Dienelactone hydrolase" evidence="4">
    <location>
        <begin position="239"/>
        <end position="428"/>
    </location>
</feature>
<evidence type="ECO:0000313" key="6">
    <source>
        <dbReference type="Proteomes" id="UP000265663"/>
    </source>
</evidence>
<evidence type="ECO:0000313" key="5">
    <source>
        <dbReference type="EMBL" id="RMZ71808.1"/>
    </source>
</evidence>
<accession>A0A3M7MBI6</accession>
<dbReference type="OrthoDB" id="1393670at2759"/>
<dbReference type="InterPro" id="IPR002347">
    <property type="entry name" value="SDR_fam"/>
</dbReference>
<dbReference type="Gene3D" id="3.40.50.1820">
    <property type="entry name" value="alpha/beta hydrolase"/>
    <property type="match status" value="1"/>
</dbReference>
<proteinExistence type="inferred from homology"/>
<dbReference type="GO" id="GO:0016616">
    <property type="term" value="F:oxidoreductase activity, acting on the CH-OH group of donors, NAD or NADP as acceptor"/>
    <property type="evidence" value="ECO:0007669"/>
    <property type="project" value="TreeGrafter"/>
</dbReference>
<dbReference type="GO" id="GO:0048038">
    <property type="term" value="F:quinone binding"/>
    <property type="evidence" value="ECO:0007669"/>
    <property type="project" value="TreeGrafter"/>
</dbReference>
<dbReference type="InterPro" id="IPR020904">
    <property type="entry name" value="Sc_DH/Rdtase_CS"/>
</dbReference>
<evidence type="ECO:0000259" key="4">
    <source>
        <dbReference type="Pfam" id="PF01738"/>
    </source>
</evidence>
<dbReference type="PRINTS" id="PR00080">
    <property type="entry name" value="SDRFAMILY"/>
</dbReference>
<evidence type="ECO:0000256" key="1">
    <source>
        <dbReference type="ARBA" id="ARBA00006484"/>
    </source>
</evidence>
<comment type="similarity">
    <text evidence="1">Belongs to the short-chain dehydrogenases/reductases (SDR) family.</text>
</comment>
<dbReference type="GO" id="GO:0006633">
    <property type="term" value="P:fatty acid biosynthetic process"/>
    <property type="evidence" value="ECO:0007669"/>
    <property type="project" value="TreeGrafter"/>
</dbReference>
<gene>
    <name evidence="5" type="ORF">GMOD_00009143</name>
</gene>
<dbReference type="Gene3D" id="3.40.50.720">
    <property type="entry name" value="NAD(P)-binding Rossmann-like Domain"/>
    <property type="match status" value="1"/>
</dbReference>
<dbReference type="Pfam" id="PF13561">
    <property type="entry name" value="adh_short_C2"/>
    <property type="match status" value="1"/>
</dbReference>
<dbReference type="AlphaFoldDB" id="A0A3M7MBI6"/>
<dbReference type="Proteomes" id="UP000265663">
    <property type="component" value="Unassembled WGS sequence"/>
</dbReference>
<sequence>MESVSRVFVYINRIVLNKRYLLVRSYHVGGFEVLFVAHGICHFHFVSIADLFVAAEVFFRERDCRFDSFRGHGRRGGLGVQDGDWKVRNEFMKMCFFKLPAKMLVIRATVSSPAMGICLFSPRRFSAETRLAVATHPWLPTITPKRREPADKYQTKTDKHGNAWNRCLFILFSKHTSRARLSSSIPADESKSADDAYLAKPSGHCCLKGTLHKGEGRGKWETIANVETYISVPPPNGKKANGNVLLYFPDVWGMFPNGLLVMDAFADAGYTVLGLDYFRGDPVWKHRKNRHDTSDPHFDYEAWKRKHTAFADEVVPKWVSEVVLRYRKEGSTRTRFACVGYCFGAPYVCDELAKDRVTVGAFAHPAFLKEHHFRNIEKPLFLSCSERDHTFDVPSRQRALDILQEGSKTYHYQLFSGVEHGFALRGNPDDLREHDCCNITPPRALDFTGDVAIVTGAGSRMDGEIGNGRATAILLARHGAKVALLDYNVDWAQETKRMIDDEGGVSEVIQTDVTNEESCTAAVNKTVELFGAVHILVNMVGVGGAMGDATVLNLDAWERDFRINVTSMVLMSRLAIPEMRRQGRGSIVNMSSVSGLLGGNPSLLYPTTKGAIIQMTRAMAAQHGRENIRVNCVCPGMVYTPMTRGRGMTDEMREARINQNLMKKEGTGWDVGYGAFILPTCVRVVPILFLSSKEAKWITGLIMPVDGGTTAGKADRPALKPDTLAETTTGVRN</sequence>
<reference evidence="5 6" key="1">
    <citation type="journal article" date="2014" name="PLoS ONE">
        <title>De novo Genome Assembly of the Fungal Plant Pathogen Pyrenophora semeniperda.</title>
        <authorList>
            <person name="Soliai M.M."/>
            <person name="Meyer S.E."/>
            <person name="Udall J.A."/>
            <person name="Elzinga D.E."/>
            <person name="Hermansen R.A."/>
            <person name="Bodily P.M."/>
            <person name="Hart A.A."/>
            <person name="Coleman C.E."/>
        </authorList>
    </citation>
    <scope>NUCLEOTIDE SEQUENCE [LARGE SCALE GENOMIC DNA]</scope>
    <source>
        <strain evidence="5 6">CCB06</strain>
        <tissue evidence="5">Mycelium</tissue>
    </source>
</reference>
<dbReference type="InterPro" id="IPR029058">
    <property type="entry name" value="AB_hydrolase_fold"/>
</dbReference>
<name>A0A3M7MBI6_9PLEO</name>
<organism evidence="5 6">
    <name type="scientific">Pyrenophora seminiperda CCB06</name>
    <dbReference type="NCBI Taxonomy" id="1302712"/>
    <lineage>
        <taxon>Eukaryota</taxon>
        <taxon>Fungi</taxon>
        <taxon>Dikarya</taxon>
        <taxon>Ascomycota</taxon>
        <taxon>Pezizomycotina</taxon>
        <taxon>Dothideomycetes</taxon>
        <taxon>Pleosporomycetidae</taxon>
        <taxon>Pleosporales</taxon>
        <taxon>Pleosporineae</taxon>
        <taxon>Pleosporaceae</taxon>
        <taxon>Pyrenophora</taxon>
    </lineage>
</organism>
<protein>
    <submittedName>
        <fullName evidence="5">Short-chain dehydrogenase reductase sdr</fullName>
    </submittedName>
</protein>
<dbReference type="InterPro" id="IPR036291">
    <property type="entry name" value="NAD(P)-bd_dom_sf"/>
</dbReference>
<dbReference type="SUPFAM" id="SSF53474">
    <property type="entry name" value="alpha/beta-Hydrolases"/>
    <property type="match status" value="1"/>
</dbReference>
<feature type="region of interest" description="Disordered" evidence="3">
    <location>
        <begin position="711"/>
        <end position="733"/>
    </location>
</feature>
<evidence type="ECO:0000256" key="3">
    <source>
        <dbReference type="SAM" id="MobiDB-lite"/>
    </source>
</evidence>
<dbReference type="Pfam" id="PF01738">
    <property type="entry name" value="DLH"/>
    <property type="match status" value="1"/>
</dbReference>